<dbReference type="EMBL" id="QOVF01000008">
    <property type="protein sequence ID" value="KAA0691307.1"/>
    <property type="molecule type" value="Genomic_DNA"/>
</dbReference>
<dbReference type="SUPFAM" id="SSF52540">
    <property type="entry name" value="P-loop containing nucleoside triphosphate hydrolases"/>
    <property type="match status" value="1"/>
</dbReference>
<evidence type="ECO:0000256" key="10">
    <source>
        <dbReference type="ARBA" id="ARBA00022777"/>
    </source>
</evidence>
<evidence type="ECO:0000256" key="6">
    <source>
        <dbReference type="ARBA" id="ARBA00022519"/>
    </source>
</evidence>
<keyword evidence="11" id="KW-0067">ATP-binding</keyword>
<accession>A0A7V7KUK2</accession>
<protein>
    <recommendedName>
        <fullName evidence="4">non-specific protein-tyrosine kinase</fullName>
        <ecNumber evidence="4">2.7.10.2</ecNumber>
    </recommendedName>
</protein>
<dbReference type="Gene3D" id="3.40.50.300">
    <property type="entry name" value="P-loop containing nucleotide triphosphate hydrolases"/>
    <property type="match status" value="1"/>
</dbReference>
<feature type="domain" description="Polysaccharide chain length determinant N-terminal" evidence="18">
    <location>
        <begin position="23"/>
        <end position="114"/>
    </location>
</feature>
<dbReference type="InterPro" id="IPR005702">
    <property type="entry name" value="Wzc-like_C"/>
</dbReference>
<comment type="catalytic activity">
    <reaction evidence="15">
        <text>L-tyrosyl-[protein] + ATP = O-phospho-L-tyrosyl-[protein] + ADP + H(+)</text>
        <dbReference type="Rhea" id="RHEA:10596"/>
        <dbReference type="Rhea" id="RHEA-COMP:10136"/>
        <dbReference type="Rhea" id="RHEA-COMP:20101"/>
        <dbReference type="ChEBI" id="CHEBI:15378"/>
        <dbReference type="ChEBI" id="CHEBI:30616"/>
        <dbReference type="ChEBI" id="CHEBI:46858"/>
        <dbReference type="ChEBI" id="CHEBI:61978"/>
        <dbReference type="ChEBI" id="CHEBI:456216"/>
        <dbReference type="EC" id="2.7.10.2"/>
    </reaction>
</comment>
<keyword evidence="5" id="KW-1003">Cell membrane</keyword>
<feature type="transmembrane region" description="Helical" evidence="17">
    <location>
        <begin position="457"/>
        <end position="476"/>
    </location>
</feature>
<dbReference type="FunFam" id="3.40.50.300:FF:000527">
    <property type="entry name" value="Tyrosine-protein kinase etk"/>
    <property type="match status" value="1"/>
</dbReference>
<dbReference type="GO" id="GO:0005886">
    <property type="term" value="C:plasma membrane"/>
    <property type="evidence" value="ECO:0007669"/>
    <property type="project" value="UniProtKB-SubCell"/>
</dbReference>
<keyword evidence="10" id="KW-0418">Kinase</keyword>
<evidence type="ECO:0000256" key="15">
    <source>
        <dbReference type="ARBA" id="ARBA00051245"/>
    </source>
</evidence>
<evidence type="ECO:0000256" key="8">
    <source>
        <dbReference type="ARBA" id="ARBA00022692"/>
    </source>
</evidence>
<feature type="domain" description="Tyrosine-protein kinase G-rich" evidence="20">
    <location>
        <begin position="405"/>
        <end position="476"/>
    </location>
</feature>
<evidence type="ECO:0000256" key="4">
    <source>
        <dbReference type="ARBA" id="ARBA00011903"/>
    </source>
</evidence>
<keyword evidence="22" id="KW-1185">Reference proteome</keyword>
<evidence type="ECO:0000259" key="19">
    <source>
        <dbReference type="Pfam" id="PF13614"/>
    </source>
</evidence>
<name>A0A7V7KUK2_9GAMM</name>
<dbReference type="PANTHER" id="PTHR32309:SF13">
    <property type="entry name" value="FERRIC ENTEROBACTIN TRANSPORT PROTEIN FEPE"/>
    <property type="match status" value="1"/>
</dbReference>
<keyword evidence="14" id="KW-0829">Tyrosine-protein kinase</keyword>
<keyword evidence="16" id="KW-0175">Coiled coil</keyword>
<evidence type="ECO:0000256" key="3">
    <source>
        <dbReference type="ARBA" id="ARBA00008883"/>
    </source>
</evidence>
<dbReference type="Proteomes" id="UP000463138">
    <property type="component" value="Unassembled WGS sequence"/>
</dbReference>
<dbReference type="NCBIfam" id="TIGR01007">
    <property type="entry name" value="eps_fam"/>
    <property type="match status" value="1"/>
</dbReference>
<evidence type="ECO:0000256" key="16">
    <source>
        <dbReference type="SAM" id="Coils"/>
    </source>
</evidence>
<feature type="coiled-coil region" evidence="16">
    <location>
        <begin position="275"/>
        <end position="335"/>
    </location>
</feature>
<evidence type="ECO:0000256" key="1">
    <source>
        <dbReference type="ARBA" id="ARBA00004429"/>
    </source>
</evidence>
<evidence type="ECO:0000256" key="5">
    <source>
        <dbReference type="ARBA" id="ARBA00022475"/>
    </source>
</evidence>
<evidence type="ECO:0000256" key="14">
    <source>
        <dbReference type="ARBA" id="ARBA00023137"/>
    </source>
</evidence>
<evidence type="ECO:0000256" key="7">
    <source>
        <dbReference type="ARBA" id="ARBA00022679"/>
    </source>
</evidence>
<feature type="domain" description="AAA" evidence="19">
    <location>
        <begin position="546"/>
        <end position="704"/>
    </location>
</feature>
<sequence length="741" mass="81697">MNSPLRPEKQWYPLAPSDDDADFIDLKKKWHAIWSAKWSIFALVALVTLLAALALSQVQPVYRASTTVMIEAKGNQLVAFQQVYDSTGLLGEYMQTQLGLITSRDVAERVVEKLNLTQHPTFDPRQQPQPLINIKPLINRAKIAVFGEDPDSIEQILTEEEILDFATSRFMERTSVSVEGKSQLVRIAFDMTDRFTAALAANAIADSYIESQLEAQMDMSVKATTWMNSRLDELRGSLKEAENRLQAYREQEGLVDIDGVATISTNELGMIGDRMIDARSQRAEAESQYRQVQSMSSQGWERMASVPAVLGHPLIQQFKAEQARAQAKVDELSGRYGERFPAMQSARSDLNAATASLRSQVEQVVAGIERNYQLALANENSLRASFNQNKEQIQDISGKEFKVRELTRDVESNRALYETFMTRLQETTATQDLASTNARIVDRAIPPAEPAAPNKKLLLIIAVVLSLIAGVVIALISEVLNNTFKGTEDVEGQLNLPVLGIMPLMAKKHQKHMHHLFERNEEHQFCEAVRTIRTGVMLADMTRSQKVMVITSSVPGEGKSALASNLAFSLSQLKTVLLIDADLRRPTLARNFDFPVGTPGLANLISGTAKAQDCIQKVSENLDMMTAGAVPPNPLELLASPRFAELLEKAKEHYDHIIIDSPPTQAVSDPILTSTLATSVVYVIKSESTSIPMAQRGVGQLLQSGASIVGVVLNQVDVKKAAKKGDYSGYVDHYGYSAGKA</sequence>
<comment type="subcellular location">
    <subcellularLocation>
        <location evidence="1">Cell inner membrane</location>
        <topology evidence="1">Multi-pass membrane protein</topology>
    </subcellularLocation>
</comment>
<dbReference type="GO" id="GO:0004715">
    <property type="term" value="F:non-membrane spanning protein tyrosine kinase activity"/>
    <property type="evidence" value="ECO:0007669"/>
    <property type="project" value="UniProtKB-EC"/>
</dbReference>
<dbReference type="Pfam" id="PF13614">
    <property type="entry name" value="AAA_31"/>
    <property type="match status" value="1"/>
</dbReference>
<evidence type="ECO:0000256" key="11">
    <source>
        <dbReference type="ARBA" id="ARBA00022840"/>
    </source>
</evidence>
<dbReference type="InterPro" id="IPR027417">
    <property type="entry name" value="P-loop_NTPase"/>
</dbReference>
<keyword evidence="12 17" id="KW-1133">Transmembrane helix</keyword>
<keyword evidence="6" id="KW-0997">Cell inner membrane</keyword>
<reference evidence="21 22" key="1">
    <citation type="submission" date="2018-07" db="EMBL/GenBank/DDBJ databases">
        <title>Pseudomonas laoshanensis sp. nov., isolated from soil.</title>
        <authorList>
            <person name="Sun J."/>
            <person name="Yu L."/>
            <person name="Wang M."/>
            <person name="Zhang C."/>
        </authorList>
    </citation>
    <scope>NUCLEOTIDE SEQUENCE [LARGE SCALE GENOMIC DNA]</scope>
    <source>
        <strain evidence="21 22">Y22</strain>
    </source>
</reference>
<dbReference type="Pfam" id="PF02706">
    <property type="entry name" value="Wzz"/>
    <property type="match status" value="1"/>
</dbReference>
<keyword evidence="7" id="KW-0808">Transferase</keyword>
<dbReference type="InterPro" id="IPR050445">
    <property type="entry name" value="Bact_polysacc_biosynth/exp"/>
</dbReference>
<dbReference type="AlphaFoldDB" id="A0A7V7KUK2"/>
<organism evidence="21 22">
    <name type="scientific">Halopseudomonas laoshanensis</name>
    <dbReference type="NCBI Taxonomy" id="2268758"/>
    <lineage>
        <taxon>Bacteria</taxon>
        <taxon>Pseudomonadati</taxon>
        <taxon>Pseudomonadota</taxon>
        <taxon>Gammaproteobacteria</taxon>
        <taxon>Pseudomonadales</taxon>
        <taxon>Pseudomonadaceae</taxon>
        <taxon>Halopseudomonas</taxon>
    </lineage>
</organism>
<dbReference type="OrthoDB" id="9775724at2"/>
<gene>
    <name evidence="21" type="ORF">DT594_17145</name>
</gene>
<comment type="similarity">
    <text evidence="3">Belongs to the etk/wzc family.</text>
</comment>
<comment type="caution">
    <text evidence="21">The sequence shown here is derived from an EMBL/GenBank/DDBJ whole genome shotgun (WGS) entry which is preliminary data.</text>
</comment>
<keyword evidence="8 17" id="KW-0812">Transmembrane</keyword>
<dbReference type="GO" id="GO:0042802">
    <property type="term" value="F:identical protein binding"/>
    <property type="evidence" value="ECO:0007669"/>
    <property type="project" value="UniProtKB-ARBA"/>
</dbReference>
<comment type="similarity">
    <text evidence="2">Belongs to the CpsD/CapB family.</text>
</comment>
<keyword evidence="9" id="KW-0547">Nucleotide-binding</keyword>
<evidence type="ECO:0000256" key="9">
    <source>
        <dbReference type="ARBA" id="ARBA00022741"/>
    </source>
</evidence>
<dbReference type="PANTHER" id="PTHR32309">
    <property type="entry name" value="TYROSINE-PROTEIN KINASE"/>
    <property type="match status" value="1"/>
</dbReference>
<dbReference type="InterPro" id="IPR032807">
    <property type="entry name" value="GNVR"/>
</dbReference>
<dbReference type="GO" id="GO:0005524">
    <property type="term" value="F:ATP binding"/>
    <property type="evidence" value="ECO:0007669"/>
    <property type="project" value="UniProtKB-KW"/>
</dbReference>
<evidence type="ECO:0000313" key="22">
    <source>
        <dbReference type="Proteomes" id="UP000463138"/>
    </source>
</evidence>
<keyword evidence="13 17" id="KW-0472">Membrane</keyword>
<dbReference type="InterPro" id="IPR025669">
    <property type="entry name" value="AAA_dom"/>
</dbReference>
<evidence type="ECO:0000256" key="17">
    <source>
        <dbReference type="SAM" id="Phobius"/>
    </source>
</evidence>
<evidence type="ECO:0000259" key="18">
    <source>
        <dbReference type="Pfam" id="PF02706"/>
    </source>
</evidence>
<proteinExistence type="inferred from homology"/>
<feature type="transmembrane region" description="Helical" evidence="17">
    <location>
        <begin position="36"/>
        <end position="55"/>
    </location>
</feature>
<evidence type="ECO:0000313" key="21">
    <source>
        <dbReference type="EMBL" id="KAA0691307.1"/>
    </source>
</evidence>
<dbReference type="EC" id="2.7.10.2" evidence="4"/>
<evidence type="ECO:0000256" key="12">
    <source>
        <dbReference type="ARBA" id="ARBA00022989"/>
    </source>
</evidence>
<dbReference type="Pfam" id="PF13807">
    <property type="entry name" value="GNVR"/>
    <property type="match status" value="1"/>
</dbReference>
<evidence type="ECO:0000256" key="2">
    <source>
        <dbReference type="ARBA" id="ARBA00007316"/>
    </source>
</evidence>
<dbReference type="CDD" id="cd05387">
    <property type="entry name" value="BY-kinase"/>
    <property type="match status" value="1"/>
</dbReference>
<dbReference type="InterPro" id="IPR003856">
    <property type="entry name" value="LPS_length_determ_N"/>
</dbReference>
<evidence type="ECO:0000256" key="13">
    <source>
        <dbReference type="ARBA" id="ARBA00023136"/>
    </source>
</evidence>
<dbReference type="RefSeq" id="WP_149334180.1">
    <property type="nucleotide sequence ID" value="NZ_QOVF01000008.1"/>
</dbReference>
<evidence type="ECO:0000259" key="20">
    <source>
        <dbReference type="Pfam" id="PF13807"/>
    </source>
</evidence>